<gene>
    <name evidence="2" type="ORF">ACFL6M_03470</name>
</gene>
<feature type="chain" id="PRO_5046240946" evidence="1">
    <location>
        <begin position="26"/>
        <end position="69"/>
    </location>
</feature>
<proteinExistence type="predicted"/>
<comment type="caution">
    <text evidence="2">The sequence shown here is derived from an EMBL/GenBank/DDBJ whole genome shotgun (WGS) entry which is preliminary data.</text>
</comment>
<evidence type="ECO:0000313" key="3">
    <source>
        <dbReference type="Proteomes" id="UP001593833"/>
    </source>
</evidence>
<reference evidence="2 3" key="1">
    <citation type="submission" date="2024-09" db="EMBL/GenBank/DDBJ databases">
        <authorList>
            <person name="D'Angelo T."/>
        </authorList>
    </citation>
    <scope>NUCLEOTIDE SEQUENCE [LARGE SCALE GENOMIC DNA]</scope>
    <source>
        <strain evidence="2">SAG AM-320-E07</strain>
    </source>
</reference>
<accession>A0ABV6YJZ3</accession>
<keyword evidence="3" id="KW-1185">Reference proteome</keyword>
<dbReference type="Proteomes" id="UP001593833">
    <property type="component" value="Unassembled WGS sequence"/>
</dbReference>
<dbReference type="EMBL" id="JBHPKH010000026">
    <property type="protein sequence ID" value="MFC1572640.1"/>
    <property type="molecule type" value="Genomic_DNA"/>
</dbReference>
<sequence>MRLRMGFIGFTGVLISLLATGTAGAQSRGGLVAVWGDCTSGQCIVPEPNNSFTAIAGVGFSAQPCSRGF</sequence>
<name>A0ABV6YJZ3_UNCEI</name>
<evidence type="ECO:0000256" key="1">
    <source>
        <dbReference type="SAM" id="SignalP"/>
    </source>
</evidence>
<protein>
    <submittedName>
        <fullName evidence="2">Uncharacterized protein</fullName>
    </submittedName>
</protein>
<evidence type="ECO:0000313" key="2">
    <source>
        <dbReference type="EMBL" id="MFC1572640.1"/>
    </source>
</evidence>
<organism evidence="2 3">
    <name type="scientific">Eiseniibacteriota bacterium</name>
    <dbReference type="NCBI Taxonomy" id="2212470"/>
    <lineage>
        <taxon>Bacteria</taxon>
        <taxon>Candidatus Eiseniibacteriota</taxon>
    </lineage>
</organism>
<feature type="signal peptide" evidence="1">
    <location>
        <begin position="1"/>
        <end position="25"/>
    </location>
</feature>
<keyword evidence="1" id="KW-0732">Signal</keyword>